<evidence type="ECO:0000256" key="6">
    <source>
        <dbReference type="ARBA" id="ARBA00022741"/>
    </source>
</evidence>
<dbReference type="InterPro" id="IPR011009">
    <property type="entry name" value="Kinase-like_dom_sf"/>
</dbReference>
<dbReference type="InterPro" id="IPR028082">
    <property type="entry name" value="Peripla_BP_I"/>
</dbReference>
<dbReference type="GO" id="GO:0005524">
    <property type="term" value="F:ATP binding"/>
    <property type="evidence" value="ECO:0007669"/>
    <property type="project" value="InterPro"/>
</dbReference>
<keyword evidence="6" id="KW-0547">Nucleotide-binding</keyword>
<dbReference type="SUPFAM" id="SSF53822">
    <property type="entry name" value="Periplasmic binding protein-like I"/>
    <property type="match status" value="1"/>
</dbReference>
<dbReference type="SUPFAM" id="SSF55073">
    <property type="entry name" value="Nucleotide cyclase"/>
    <property type="match status" value="1"/>
</dbReference>
<evidence type="ECO:0000256" key="8">
    <source>
        <dbReference type="ARBA" id="ARBA00022989"/>
    </source>
</evidence>
<comment type="catalytic activity">
    <reaction evidence="17">
        <text>GTP = 3',5'-cyclic GMP + diphosphate</text>
        <dbReference type="Rhea" id="RHEA:13665"/>
        <dbReference type="ChEBI" id="CHEBI:33019"/>
        <dbReference type="ChEBI" id="CHEBI:37565"/>
        <dbReference type="ChEBI" id="CHEBI:57746"/>
        <dbReference type="EC" id="4.6.1.2"/>
    </reaction>
    <physiologicalReaction direction="left-to-right" evidence="17">
        <dbReference type="Rhea" id="RHEA:13666"/>
    </physiologicalReaction>
</comment>
<dbReference type="CDD" id="cd14042">
    <property type="entry name" value="PK_GC-A_B"/>
    <property type="match status" value="1"/>
</dbReference>
<organism evidence="23 24">
    <name type="scientific">Bison bison bison</name>
    <name type="common">North American plains bison</name>
    <dbReference type="NCBI Taxonomy" id="43346"/>
    <lineage>
        <taxon>Eukaryota</taxon>
        <taxon>Metazoa</taxon>
        <taxon>Chordata</taxon>
        <taxon>Craniata</taxon>
        <taxon>Vertebrata</taxon>
        <taxon>Euteleostomi</taxon>
        <taxon>Mammalia</taxon>
        <taxon>Eutheria</taxon>
        <taxon>Laurasiatheria</taxon>
        <taxon>Artiodactyla</taxon>
        <taxon>Ruminantia</taxon>
        <taxon>Pecora</taxon>
        <taxon>Bovidae</taxon>
        <taxon>Bovinae</taxon>
        <taxon>Bison</taxon>
    </lineage>
</organism>
<dbReference type="GO" id="GO:0004383">
    <property type="term" value="F:guanylate cyclase activity"/>
    <property type="evidence" value="ECO:0007669"/>
    <property type="project" value="UniProtKB-EC"/>
</dbReference>
<evidence type="ECO:0000256" key="16">
    <source>
        <dbReference type="ARBA" id="ARBA00023293"/>
    </source>
</evidence>
<dbReference type="Pfam" id="PF00211">
    <property type="entry name" value="Guanylate_cyc"/>
    <property type="match status" value="1"/>
</dbReference>
<comment type="subunit">
    <text evidence="2">Homodimer.</text>
</comment>
<dbReference type="PANTHER" id="PTHR11920">
    <property type="entry name" value="GUANYLYL CYCLASE"/>
    <property type="match status" value="1"/>
</dbReference>
<dbReference type="GO" id="GO:0005525">
    <property type="term" value="F:GTP binding"/>
    <property type="evidence" value="ECO:0007669"/>
    <property type="project" value="UniProtKB-KW"/>
</dbReference>
<dbReference type="Pfam" id="PF07714">
    <property type="entry name" value="PK_Tyr_Ser-Thr"/>
    <property type="match status" value="1"/>
</dbReference>
<dbReference type="InterPro" id="IPR001054">
    <property type="entry name" value="A/G_cyclase"/>
</dbReference>
<keyword evidence="8" id="KW-1133">Transmembrane helix</keyword>
<evidence type="ECO:0000256" key="11">
    <source>
        <dbReference type="ARBA" id="ARBA00023157"/>
    </source>
</evidence>
<dbReference type="FunFam" id="1.10.510.10:FF:000270">
    <property type="entry name" value="Guanylate cyclase"/>
    <property type="match status" value="1"/>
</dbReference>
<evidence type="ECO:0000256" key="13">
    <source>
        <dbReference type="ARBA" id="ARBA00023180"/>
    </source>
</evidence>
<evidence type="ECO:0000256" key="3">
    <source>
        <dbReference type="ARBA" id="ARBA00022553"/>
    </source>
</evidence>
<dbReference type="EC" id="4.6.1.2" evidence="20"/>
<keyword evidence="15 19" id="KW-0456">Lyase</keyword>
<feature type="non-terminal residue" evidence="24">
    <location>
        <position position="1"/>
    </location>
</feature>
<sequence length="1046" mass="117234">PVGRFTAHWRVPLLTAGAPAVGFGAKDEYALTTRAGPSHAKLGDFVAALHRRLGWERQALVLYAYQPGDDQPCFFVVEGLYMRVRDRLNITVDHLEFAEGDRDHYTMLLRTVRRKGRVIYICSSPDTFRALMLLGLGAGLSGNDYVFFHLDLFGQSLQGAHGIAPRRPWERGDGQDVSAHQAFRAAKIITYKEPDNPEYLEFLQKLKRLALEQFNFTMEDGLVNTIPASFHDGLLLYIQAVTETLAHGGAVTDGEGITQRMWNRSFQGVTGYLKMDSNGDRETDFSLWDMDPNTGAFRVVLNFNGTSQELVTMSGCKLNWPLGYPPPDVPKCGFDNEDPACNQDHFSTLEVLALVGSLSLLSILIVSFFIYRKMQLEKELASELWRVRWEDLQPSSLERHLRSAGSRLTLSGRGSNYGSLLTTEGQLQIFAKTAYYKGNLVAVKRVNRKRIELTREVLFELKHMRDVQNEHLTRFVGACTDPPNICILTEYCPRGSLQDILENESITLDWMFRYSLTNDIVKGMLFLHNGAICSHGNLKSSNCVVDGRFVLKITDYGLESFRDPEPEQGHTLYAKKLWTAPELLRMASPPARGSQAGDVYSFGIILQEIALRSGAFHVEGLDLSPKEIIERVTRGEQPPFRPSLALQSHLEELGQLMQRCWAEDPQERPPFQQIRLMLRKFNRSLALVLGHPSLLHPWQPPCIPRLSLIPVVAEPMHSPPDISCSSPPQPLSPLCEYRRTQLSPQPPTFHTSLLPGPFSTVFTGKQSKWTSTSSLCLSVLPGSSHPPIDPLSQLLCGGQSPRHTPYLLANNLEELVEERTQAYLEEKRKAEALLYQILPHSVAEQLKRGETVQAEAFDSVTIYFSDIVGFTALSAESTPMQVVTLLNDLYTCFDAVIDNFDVYKVETIGDAYMVVSGLPVRNGRLHAREVARMALALLDAVRSFRIRHRPQEQLRLRIGIHTGPVCAGVVGLKMPRYCLFGDTVNTASRMESNGEALKIHLSSETKAVLEEFGGFELELRGDVEMKGKGKVRTYWLLGERGSSTRG</sequence>
<evidence type="ECO:0000256" key="2">
    <source>
        <dbReference type="ARBA" id="ARBA00011738"/>
    </source>
</evidence>
<dbReference type="CDD" id="cd07302">
    <property type="entry name" value="CHD"/>
    <property type="match status" value="1"/>
</dbReference>
<protein>
    <recommendedName>
        <fullName evidence="20">Guanylate cyclase</fullName>
        <ecNumber evidence="20">4.6.1.2</ecNumber>
    </recommendedName>
</protein>
<gene>
    <name evidence="24" type="primary">NPR1</name>
</gene>
<dbReference type="GO" id="GO:0004672">
    <property type="term" value="F:protein kinase activity"/>
    <property type="evidence" value="ECO:0007669"/>
    <property type="project" value="InterPro"/>
</dbReference>
<keyword evidence="12 24" id="KW-0675">Receptor</keyword>
<dbReference type="Proteomes" id="UP000515208">
    <property type="component" value="Unplaced"/>
</dbReference>
<feature type="domain" description="Guanylate cyclase" evidence="22">
    <location>
        <begin position="861"/>
        <end position="991"/>
    </location>
</feature>
<evidence type="ECO:0000256" key="7">
    <source>
        <dbReference type="ARBA" id="ARBA00022858"/>
    </source>
</evidence>
<evidence type="ECO:0000256" key="9">
    <source>
        <dbReference type="ARBA" id="ARBA00023134"/>
    </source>
</evidence>
<proteinExistence type="inferred from homology"/>
<keyword evidence="7" id="KW-0838">Vasoactive</keyword>
<dbReference type="FunFam" id="3.30.200.20:FF:001106">
    <property type="entry name" value="Guanylate cyclase"/>
    <property type="match status" value="1"/>
</dbReference>
<evidence type="ECO:0000256" key="15">
    <source>
        <dbReference type="ARBA" id="ARBA00023239"/>
    </source>
</evidence>
<keyword evidence="16 20" id="KW-0141">cGMP biosynthesis</keyword>
<dbReference type="GO" id="GO:0004016">
    <property type="term" value="F:adenylate cyclase activity"/>
    <property type="evidence" value="ECO:0007669"/>
    <property type="project" value="TreeGrafter"/>
</dbReference>
<evidence type="ECO:0000313" key="23">
    <source>
        <dbReference type="Proteomes" id="UP000515208"/>
    </source>
</evidence>
<dbReference type="PROSITE" id="PS50011">
    <property type="entry name" value="PROTEIN_KINASE_DOM"/>
    <property type="match status" value="1"/>
</dbReference>
<dbReference type="GO" id="GO:0007168">
    <property type="term" value="P:receptor guanylyl cyclase signaling pathway"/>
    <property type="evidence" value="ECO:0007669"/>
    <property type="project" value="TreeGrafter"/>
</dbReference>
<evidence type="ECO:0000259" key="21">
    <source>
        <dbReference type="PROSITE" id="PS50011"/>
    </source>
</evidence>
<dbReference type="InterPro" id="IPR029787">
    <property type="entry name" value="Nucleotide_cyclase"/>
</dbReference>
<dbReference type="FunFam" id="3.40.50.2300:FF:000200">
    <property type="entry name" value="Guanylate cyclase"/>
    <property type="match status" value="1"/>
</dbReference>
<evidence type="ECO:0000256" key="20">
    <source>
        <dbReference type="RuleBase" id="RU003431"/>
    </source>
</evidence>
<dbReference type="InterPro" id="IPR001245">
    <property type="entry name" value="Ser-Thr/Tyr_kinase_cat_dom"/>
</dbReference>
<dbReference type="RefSeq" id="XP_010836746.1">
    <property type="nucleotide sequence ID" value="XM_010838444.1"/>
</dbReference>
<dbReference type="InterPro" id="IPR001828">
    <property type="entry name" value="ANF_lig-bd_rcpt"/>
</dbReference>
<dbReference type="Gene3D" id="3.30.70.1230">
    <property type="entry name" value="Nucleotide cyclase"/>
    <property type="match status" value="1"/>
</dbReference>
<dbReference type="GO" id="GO:0001653">
    <property type="term" value="F:peptide receptor activity"/>
    <property type="evidence" value="ECO:0007669"/>
    <property type="project" value="TreeGrafter"/>
</dbReference>
<name>A0A6P3H3W1_BISBB</name>
<keyword evidence="3" id="KW-0597">Phosphoprotein</keyword>
<evidence type="ECO:0000256" key="12">
    <source>
        <dbReference type="ARBA" id="ARBA00023170"/>
    </source>
</evidence>
<keyword evidence="9" id="KW-0342">GTP-binding</keyword>
<evidence type="ECO:0000256" key="14">
    <source>
        <dbReference type="ARBA" id="ARBA00023214"/>
    </source>
</evidence>
<feature type="domain" description="Protein kinase" evidence="21">
    <location>
        <begin position="405"/>
        <end position="694"/>
    </location>
</feature>
<evidence type="ECO:0000313" key="24">
    <source>
        <dbReference type="RefSeq" id="XP_010836746.1"/>
    </source>
</evidence>
<dbReference type="GeneID" id="104987487"/>
<keyword evidence="23" id="KW-1185">Reference proteome</keyword>
<comment type="function">
    <text evidence="18">Receptor for the atrial natriuretic peptide NPPA/ANP and the brain natriuretic peptide NPPB/BNP which are potent vasoactive hormones playing a key role in cardiovascular homeostasis. Plays an essential role in the regulation of endothelial cell senescence and vascular aging. Upon activation by ANP or BNP, stimulates the production of cyclic guanosine monophosphate (cGMP) that promotes vascular tone and volume homeostasis by activation of protein kinase cGMP-dependent 1/PRKG1 and subsequently PRKAA1, thereby controlling blood pressure and maintaining cardiovascular homeostasis.</text>
</comment>
<keyword evidence="11" id="KW-1015">Disulfide bond</keyword>
<dbReference type="Gene3D" id="3.40.50.2300">
    <property type="match status" value="2"/>
</dbReference>
<dbReference type="InterPro" id="IPR000719">
    <property type="entry name" value="Prot_kinase_dom"/>
</dbReference>
<dbReference type="FunFam" id="3.30.70.1230:FF:000004">
    <property type="entry name" value="Guanylate cyclase"/>
    <property type="match status" value="1"/>
</dbReference>
<keyword evidence="14" id="KW-0868">Chloride</keyword>
<evidence type="ECO:0000256" key="5">
    <source>
        <dbReference type="ARBA" id="ARBA00022729"/>
    </source>
</evidence>
<dbReference type="GO" id="GO:0097746">
    <property type="term" value="P:blood vessel diameter maintenance"/>
    <property type="evidence" value="ECO:0007669"/>
    <property type="project" value="UniProtKB-KW"/>
</dbReference>
<dbReference type="KEGG" id="bbis:104987487"/>
<evidence type="ECO:0000256" key="10">
    <source>
        <dbReference type="ARBA" id="ARBA00023136"/>
    </source>
</evidence>
<dbReference type="SMART" id="SM00044">
    <property type="entry name" value="CYCc"/>
    <property type="match status" value="1"/>
</dbReference>
<dbReference type="PROSITE" id="PS00452">
    <property type="entry name" value="GUANYLATE_CYCLASE_1"/>
    <property type="match status" value="1"/>
</dbReference>
<dbReference type="PANTHER" id="PTHR11920:SF300">
    <property type="entry name" value="ATRIAL NATRIURETIC PEPTIDE RECEPTOR 1"/>
    <property type="match status" value="1"/>
</dbReference>
<dbReference type="InterPro" id="IPR018297">
    <property type="entry name" value="A/G_cyclase_CS"/>
</dbReference>
<keyword evidence="10" id="KW-0472">Membrane</keyword>
<dbReference type="GO" id="GO:0035556">
    <property type="term" value="P:intracellular signal transduction"/>
    <property type="evidence" value="ECO:0007669"/>
    <property type="project" value="InterPro"/>
</dbReference>
<dbReference type="SUPFAM" id="SSF56112">
    <property type="entry name" value="Protein kinase-like (PK-like)"/>
    <property type="match status" value="1"/>
</dbReference>
<keyword evidence="5" id="KW-0732">Signal</keyword>
<comment type="similarity">
    <text evidence="19">Belongs to the adenylyl cyclase class-4/guanylyl cyclase family.</text>
</comment>
<dbReference type="GO" id="GO:0005886">
    <property type="term" value="C:plasma membrane"/>
    <property type="evidence" value="ECO:0007669"/>
    <property type="project" value="TreeGrafter"/>
</dbReference>
<evidence type="ECO:0000256" key="4">
    <source>
        <dbReference type="ARBA" id="ARBA00022692"/>
    </source>
</evidence>
<dbReference type="Gene3D" id="6.10.250.780">
    <property type="match status" value="1"/>
</dbReference>
<accession>A0A6P3H3W1</accession>
<dbReference type="OrthoDB" id="302535at2759"/>
<evidence type="ECO:0000259" key="22">
    <source>
        <dbReference type="PROSITE" id="PS50125"/>
    </source>
</evidence>
<evidence type="ECO:0000256" key="19">
    <source>
        <dbReference type="RuleBase" id="RU000405"/>
    </source>
</evidence>
<dbReference type="Gene3D" id="1.10.510.10">
    <property type="entry name" value="Transferase(Phosphotransferase) domain 1"/>
    <property type="match status" value="1"/>
</dbReference>
<reference evidence="24" key="1">
    <citation type="submission" date="2025-08" db="UniProtKB">
        <authorList>
            <consortium name="RefSeq"/>
        </authorList>
    </citation>
    <scope>IDENTIFICATION</scope>
    <source>
        <tissue evidence="24">Blood</tissue>
    </source>
</reference>
<evidence type="ECO:0000256" key="18">
    <source>
        <dbReference type="ARBA" id="ARBA00093378"/>
    </source>
</evidence>
<evidence type="ECO:0000256" key="17">
    <source>
        <dbReference type="ARBA" id="ARBA00036920"/>
    </source>
</evidence>
<keyword evidence="13" id="KW-0325">Glycoprotein</keyword>
<dbReference type="PROSITE" id="PS50125">
    <property type="entry name" value="GUANYLATE_CYCLASE_2"/>
    <property type="match status" value="1"/>
</dbReference>
<dbReference type="Pfam" id="PF01094">
    <property type="entry name" value="ANF_receptor"/>
    <property type="match status" value="1"/>
</dbReference>
<dbReference type="AlphaFoldDB" id="A0A6P3H3W1"/>
<comment type="subcellular location">
    <subcellularLocation>
        <location evidence="1">Membrane</location>
        <topology evidence="1">Single-pass type I membrane protein</topology>
    </subcellularLocation>
</comment>
<dbReference type="CTD" id="4881"/>
<keyword evidence="4" id="KW-0812">Transmembrane</keyword>
<dbReference type="FunFam" id="3.40.50.2300:FF:000153">
    <property type="entry name" value="Guanylate cyclase"/>
    <property type="match status" value="1"/>
</dbReference>
<dbReference type="InterPro" id="IPR050401">
    <property type="entry name" value="Cyclic_nucleotide_synthase"/>
</dbReference>
<dbReference type="InterPro" id="IPR001170">
    <property type="entry name" value="ANPR/GUC"/>
</dbReference>
<evidence type="ECO:0000256" key="1">
    <source>
        <dbReference type="ARBA" id="ARBA00004479"/>
    </source>
</evidence>
<dbReference type="PRINTS" id="PR00255">
    <property type="entry name" value="NATPEPTIDER"/>
</dbReference>